<dbReference type="eggNOG" id="ENOG502SC3P">
    <property type="taxonomic scope" value="Eukaryota"/>
</dbReference>
<evidence type="ECO:0000256" key="7">
    <source>
        <dbReference type="SAM" id="MobiDB-lite"/>
    </source>
</evidence>
<comment type="subcellular location">
    <subcellularLocation>
        <location evidence="2">Cytoplasm</location>
    </subcellularLocation>
    <subcellularLocation>
        <location evidence="1">Nucleus</location>
    </subcellularLocation>
</comment>
<evidence type="ECO:0000256" key="5">
    <source>
        <dbReference type="ARBA" id="ARBA00022517"/>
    </source>
</evidence>
<reference evidence="9" key="1">
    <citation type="journal article" date="2015" name="BMC Genomics">
        <title>Genomic and transcriptomic analysis of the endophytic fungus Pestalotiopsis fici reveals its lifestyle and high potential for synthesis of natural products.</title>
        <authorList>
            <person name="Wang X."/>
            <person name="Zhang X."/>
            <person name="Liu L."/>
            <person name="Xiang M."/>
            <person name="Wang W."/>
            <person name="Sun X."/>
            <person name="Che Y."/>
            <person name="Guo L."/>
            <person name="Liu G."/>
            <person name="Guo L."/>
            <person name="Wang C."/>
            <person name="Yin W.B."/>
            <person name="Stadler M."/>
            <person name="Zhang X."/>
            <person name="Liu X."/>
        </authorList>
    </citation>
    <scope>NUCLEOTIDE SEQUENCE [LARGE SCALE GENOMIC DNA]</scope>
    <source>
        <strain evidence="9">W106-1 / CGMCC3.15140</strain>
    </source>
</reference>
<gene>
    <name evidence="8" type="ORF">PFICI_07818</name>
</gene>
<dbReference type="AlphaFoldDB" id="W3X2Q5"/>
<dbReference type="GO" id="GO:0000055">
    <property type="term" value="P:ribosomal large subunit export from nucleus"/>
    <property type="evidence" value="ECO:0007669"/>
    <property type="project" value="TreeGrafter"/>
</dbReference>
<keyword evidence="5" id="KW-0690">Ribosome biogenesis</keyword>
<keyword evidence="4" id="KW-0963">Cytoplasm</keyword>
<evidence type="ECO:0000256" key="1">
    <source>
        <dbReference type="ARBA" id="ARBA00004123"/>
    </source>
</evidence>
<dbReference type="Pfam" id="PF09135">
    <property type="entry name" value="Alb1"/>
    <property type="match status" value="1"/>
</dbReference>
<dbReference type="OMA" id="DWEDTNR"/>
<dbReference type="RefSeq" id="XP_007834590.1">
    <property type="nucleotide sequence ID" value="XM_007836399.1"/>
</dbReference>
<keyword evidence="9" id="KW-1185">Reference proteome</keyword>
<evidence type="ECO:0000313" key="9">
    <source>
        <dbReference type="Proteomes" id="UP000030651"/>
    </source>
</evidence>
<dbReference type="Proteomes" id="UP000030651">
    <property type="component" value="Unassembled WGS sequence"/>
</dbReference>
<evidence type="ECO:0000256" key="6">
    <source>
        <dbReference type="ARBA" id="ARBA00023242"/>
    </source>
</evidence>
<dbReference type="GO" id="GO:0005737">
    <property type="term" value="C:cytoplasm"/>
    <property type="evidence" value="ECO:0007669"/>
    <property type="project" value="UniProtKB-SubCell"/>
</dbReference>
<feature type="compositionally biased region" description="Basic residues" evidence="7">
    <location>
        <begin position="1"/>
        <end position="15"/>
    </location>
</feature>
<feature type="region of interest" description="Disordered" evidence="7">
    <location>
        <begin position="1"/>
        <end position="151"/>
    </location>
</feature>
<dbReference type="InterPro" id="IPR022784">
    <property type="entry name" value="Ribosome_bgen_Alb1"/>
</dbReference>
<evidence type="ECO:0000256" key="4">
    <source>
        <dbReference type="ARBA" id="ARBA00022490"/>
    </source>
</evidence>
<proteinExistence type="predicted"/>
<feature type="compositionally biased region" description="Basic residues" evidence="7">
    <location>
        <begin position="61"/>
        <end position="75"/>
    </location>
</feature>
<dbReference type="OrthoDB" id="5304887at2759"/>
<name>W3X2Q5_PESFW</name>
<dbReference type="InterPro" id="IPR053278">
    <property type="entry name" value="Pre-60S_factor_ECM1"/>
</dbReference>
<dbReference type="InParanoid" id="W3X2Q5"/>
<sequence>MAKGGITKKRAPPSKHSREARRATSPGIDTDKSLKEVRAPAESINHRPSVLAIHQNAGVSKKQKRGRAQSSRAKKRQEDAQDKAIAIIERTENKVEKSKDSSRNIQRRRKDWDDVNKSIPVTQNAFGSLQDENDDDDQSENSELDDEMSEVKQANTAVLAQVPQIPAAVMDDDDDIL</sequence>
<dbReference type="GeneID" id="19272831"/>
<keyword evidence="3" id="KW-0813">Transport</keyword>
<feature type="compositionally biased region" description="Basic and acidic residues" evidence="7">
    <location>
        <begin position="29"/>
        <end position="39"/>
    </location>
</feature>
<evidence type="ECO:0000256" key="2">
    <source>
        <dbReference type="ARBA" id="ARBA00004496"/>
    </source>
</evidence>
<evidence type="ECO:0000313" key="8">
    <source>
        <dbReference type="EMBL" id="ETS80289.1"/>
    </source>
</evidence>
<keyword evidence="6" id="KW-0539">Nucleus</keyword>
<dbReference type="PANTHER" id="PTHR28280">
    <property type="entry name" value="SHUTTLING PRE-60S FACTOR ECM1"/>
    <property type="match status" value="1"/>
</dbReference>
<dbReference type="GO" id="GO:0030687">
    <property type="term" value="C:preribosome, large subunit precursor"/>
    <property type="evidence" value="ECO:0007669"/>
    <property type="project" value="TreeGrafter"/>
</dbReference>
<protein>
    <recommendedName>
        <fullName evidence="10">Ribosome biogenesis protein Alb1</fullName>
    </recommendedName>
</protein>
<dbReference type="EMBL" id="KI912113">
    <property type="protein sequence ID" value="ETS80289.1"/>
    <property type="molecule type" value="Genomic_DNA"/>
</dbReference>
<dbReference type="PANTHER" id="PTHR28280:SF1">
    <property type="entry name" value="SHUTTLING PRE-60S FACTOR ECM1"/>
    <property type="match status" value="1"/>
</dbReference>
<organism evidence="8 9">
    <name type="scientific">Pestalotiopsis fici (strain W106-1 / CGMCC3.15140)</name>
    <dbReference type="NCBI Taxonomy" id="1229662"/>
    <lineage>
        <taxon>Eukaryota</taxon>
        <taxon>Fungi</taxon>
        <taxon>Dikarya</taxon>
        <taxon>Ascomycota</taxon>
        <taxon>Pezizomycotina</taxon>
        <taxon>Sordariomycetes</taxon>
        <taxon>Xylariomycetidae</taxon>
        <taxon>Amphisphaeriales</taxon>
        <taxon>Sporocadaceae</taxon>
        <taxon>Pestalotiopsis</taxon>
    </lineage>
</organism>
<feature type="compositionally biased region" description="Basic and acidic residues" evidence="7">
    <location>
        <begin position="89"/>
        <end position="102"/>
    </location>
</feature>
<feature type="compositionally biased region" description="Acidic residues" evidence="7">
    <location>
        <begin position="131"/>
        <end position="148"/>
    </location>
</feature>
<dbReference type="GO" id="GO:0005730">
    <property type="term" value="C:nucleolus"/>
    <property type="evidence" value="ECO:0007669"/>
    <property type="project" value="TreeGrafter"/>
</dbReference>
<accession>W3X2Q5</accession>
<evidence type="ECO:0000256" key="3">
    <source>
        <dbReference type="ARBA" id="ARBA00022448"/>
    </source>
</evidence>
<dbReference type="HOGENOM" id="CLU_085138_0_0_1"/>
<dbReference type="KEGG" id="pfy:PFICI_07818"/>
<evidence type="ECO:0008006" key="10">
    <source>
        <dbReference type="Google" id="ProtNLM"/>
    </source>
</evidence>